<proteinExistence type="predicted"/>
<sequence>MSTPTPPWGGEQPDGQRPDGTGQPPGTEPTQPYPGYPGYPGSQGYPGYGQPGPEQPYGQPGYPPPPQQPGQPVQPVYDPYGQAPAQQPYGYYAYGYGAPAPTSGLAIASLVVSILSAVGICLCFFPGLLGAVGAILGHVARRQIRTRGEQGAGLALSGIIVGWIAFGIALAFAIFYVVVIVASGDSWDYSTY</sequence>
<feature type="region of interest" description="Disordered" evidence="1">
    <location>
        <begin position="1"/>
        <end position="79"/>
    </location>
</feature>
<feature type="compositionally biased region" description="Low complexity" evidence="1">
    <location>
        <begin position="18"/>
        <end position="30"/>
    </location>
</feature>
<keyword evidence="2" id="KW-0812">Transmembrane</keyword>
<keyword evidence="2" id="KW-1133">Transmembrane helix</keyword>
<comment type="caution">
    <text evidence="4">The sequence shown here is derived from an EMBL/GenBank/DDBJ whole genome shotgun (WGS) entry which is preliminary data.</text>
</comment>
<dbReference type="Pfam" id="PF13828">
    <property type="entry name" value="DUF4190"/>
    <property type="match status" value="1"/>
</dbReference>
<dbReference type="AlphaFoldDB" id="A0A7J5DZN3"/>
<evidence type="ECO:0000256" key="2">
    <source>
        <dbReference type="SAM" id="Phobius"/>
    </source>
</evidence>
<evidence type="ECO:0000313" key="4">
    <source>
        <dbReference type="EMBL" id="KAB2811492.1"/>
    </source>
</evidence>
<name>A0A7J5DZN3_NOCSI</name>
<dbReference type="InterPro" id="IPR025241">
    <property type="entry name" value="DUF4190"/>
</dbReference>
<dbReference type="Proteomes" id="UP000449906">
    <property type="component" value="Unassembled WGS sequence"/>
</dbReference>
<reference evidence="4 5" key="1">
    <citation type="submission" date="2019-09" db="EMBL/GenBank/DDBJ databases">
        <title>Pimelobacter sp. isolated from Paulinella.</title>
        <authorList>
            <person name="Jeong S.E."/>
        </authorList>
    </citation>
    <scope>NUCLEOTIDE SEQUENCE [LARGE SCALE GENOMIC DNA]</scope>
    <source>
        <strain evidence="4 5">Pch-N</strain>
    </source>
</reference>
<evidence type="ECO:0000259" key="3">
    <source>
        <dbReference type="Pfam" id="PF13828"/>
    </source>
</evidence>
<gene>
    <name evidence="4" type="ORF">F9L07_06290</name>
</gene>
<dbReference type="EMBL" id="WBVM01000001">
    <property type="protein sequence ID" value="KAB2811492.1"/>
    <property type="molecule type" value="Genomic_DNA"/>
</dbReference>
<feature type="transmembrane region" description="Helical" evidence="2">
    <location>
        <begin position="107"/>
        <end position="140"/>
    </location>
</feature>
<evidence type="ECO:0000313" key="5">
    <source>
        <dbReference type="Proteomes" id="UP000449906"/>
    </source>
</evidence>
<feature type="transmembrane region" description="Helical" evidence="2">
    <location>
        <begin position="152"/>
        <end position="182"/>
    </location>
</feature>
<organism evidence="4 5">
    <name type="scientific">Nocardioides simplex</name>
    <name type="common">Arthrobacter simplex</name>
    <dbReference type="NCBI Taxonomy" id="2045"/>
    <lineage>
        <taxon>Bacteria</taxon>
        <taxon>Bacillati</taxon>
        <taxon>Actinomycetota</taxon>
        <taxon>Actinomycetes</taxon>
        <taxon>Propionibacteriales</taxon>
        <taxon>Nocardioidaceae</taxon>
        <taxon>Pimelobacter</taxon>
    </lineage>
</organism>
<feature type="compositionally biased region" description="Low complexity" evidence="1">
    <location>
        <begin position="70"/>
        <end position="79"/>
    </location>
</feature>
<protein>
    <submittedName>
        <fullName evidence="4">DUF4190 domain-containing protein</fullName>
    </submittedName>
</protein>
<keyword evidence="2" id="KW-0472">Membrane</keyword>
<feature type="domain" description="DUF4190" evidence="3">
    <location>
        <begin position="105"/>
        <end position="170"/>
    </location>
</feature>
<feature type="compositionally biased region" description="Low complexity" evidence="1">
    <location>
        <begin position="51"/>
        <end position="60"/>
    </location>
</feature>
<evidence type="ECO:0000256" key="1">
    <source>
        <dbReference type="SAM" id="MobiDB-lite"/>
    </source>
</evidence>
<accession>A0A7J5DZN3</accession>
<dbReference type="RefSeq" id="WP_151578973.1">
    <property type="nucleotide sequence ID" value="NZ_WBVM01000001.1"/>
</dbReference>